<evidence type="ECO:0000259" key="3">
    <source>
        <dbReference type="PROSITE" id="PS51918"/>
    </source>
</evidence>
<dbReference type="GO" id="GO:0046872">
    <property type="term" value="F:metal ion binding"/>
    <property type="evidence" value="ECO:0007669"/>
    <property type="project" value="UniProtKB-UniRule"/>
</dbReference>
<dbReference type="Pfam" id="PF04055">
    <property type="entry name" value="Radical_SAM"/>
    <property type="match status" value="1"/>
</dbReference>
<sequence length="410" mass="45441">MAMVEMPGVTGAVLPLSLYVHLPWCVRKCPYCDFNSHALTGAQAGLPTLDEATEQHYVQALLADLDHELRAWPELAGRPLESIFFGGGTPSLMSPAGYRRFFAELRQRLMLPDACEITLEANPGTVEQSRFAGYRDAGINRLSMGVQSFGAEQLRALGRIHSADEARLAALAARRAGFDNFNLDLMHGLPQQTEALALADLQQALELEPTHLSWYQLTLEPNTEFFRRPPALPEEDLLVAIQDAGQAVLQQAGFQHYEVSAYCRPGHQARHNLNYWTFGDYLGLGAGAHGKLTRVDAAAPGGLFIERRWKTRQPQAYLSRLLEGRDFLAGSEVLDAAARPVEFMMNALRLADGVDAALYPQRTGLSLAGIEPLLANLRQRELWTDDPSRLACSALGWRWLNTVLEQFMSE</sequence>
<dbReference type="PANTHER" id="PTHR13932">
    <property type="entry name" value="COPROPORPHYRINIGEN III OXIDASE"/>
    <property type="match status" value="1"/>
</dbReference>
<dbReference type="SUPFAM" id="SSF102114">
    <property type="entry name" value="Radical SAM enzymes"/>
    <property type="match status" value="1"/>
</dbReference>
<dbReference type="GO" id="GO:0051539">
    <property type="term" value="F:4 iron, 4 sulfur cluster binding"/>
    <property type="evidence" value="ECO:0007669"/>
    <property type="project" value="UniProtKB-UniRule"/>
</dbReference>
<keyword evidence="2" id="KW-0143">Chaperone</keyword>
<dbReference type="EMBL" id="FPJW01000010">
    <property type="protein sequence ID" value="SFX70573.1"/>
    <property type="molecule type" value="Genomic_DNA"/>
</dbReference>
<dbReference type="InterPro" id="IPR004559">
    <property type="entry name" value="HemW-like"/>
</dbReference>
<feature type="domain" description="Radical SAM core" evidence="3">
    <location>
        <begin position="10"/>
        <end position="255"/>
    </location>
</feature>
<dbReference type="PROSITE" id="PS51918">
    <property type="entry name" value="RADICAL_SAM"/>
    <property type="match status" value="1"/>
</dbReference>
<dbReference type="STRING" id="1122209.SAMN02745752_02600"/>
<dbReference type="SFLD" id="SFLDF00288">
    <property type="entry name" value="HemN-like__clustered_with_nucl"/>
    <property type="match status" value="1"/>
</dbReference>
<dbReference type="GO" id="GO:0005737">
    <property type="term" value="C:cytoplasm"/>
    <property type="evidence" value="ECO:0007669"/>
    <property type="project" value="UniProtKB-SubCell"/>
</dbReference>
<keyword evidence="2" id="KW-0479">Metal-binding</keyword>
<keyword evidence="2" id="KW-0411">Iron-sulfur</keyword>
<dbReference type="InterPro" id="IPR010723">
    <property type="entry name" value="HemN_C"/>
</dbReference>
<keyword evidence="2" id="KW-0408">Iron</keyword>
<keyword evidence="2" id="KW-0349">Heme</keyword>
<evidence type="ECO:0000256" key="1">
    <source>
        <dbReference type="ARBA" id="ARBA00006100"/>
    </source>
</evidence>
<dbReference type="GO" id="GO:0006779">
    <property type="term" value="P:porphyrin-containing compound biosynthetic process"/>
    <property type="evidence" value="ECO:0007669"/>
    <property type="project" value="InterPro"/>
</dbReference>
<dbReference type="PANTHER" id="PTHR13932:SF5">
    <property type="entry name" value="RADICAL S-ADENOSYL METHIONINE DOMAIN-CONTAINING PROTEIN 1, MITOCHONDRIAL"/>
    <property type="match status" value="1"/>
</dbReference>
<dbReference type="InterPro" id="IPR006638">
    <property type="entry name" value="Elp3/MiaA/NifB-like_rSAM"/>
</dbReference>
<organism evidence="4 5">
    <name type="scientific">Marinospirillum alkaliphilum DSM 21637</name>
    <dbReference type="NCBI Taxonomy" id="1122209"/>
    <lineage>
        <taxon>Bacteria</taxon>
        <taxon>Pseudomonadati</taxon>
        <taxon>Pseudomonadota</taxon>
        <taxon>Gammaproteobacteria</taxon>
        <taxon>Oceanospirillales</taxon>
        <taxon>Oceanospirillaceae</taxon>
        <taxon>Marinospirillum</taxon>
    </lineage>
</organism>
<comment type="similarity">
    <text evidence="1">Belongs to the anaerobic coproporphyrinogen-III oxidase family. HemW subfamily.</text>
</comment>
<dbReference type="Pfam" id="PF06969">
    <property type="entry name" value="HemN_C"/>
    <property type="match status" value="1"/>
</dbReference>
<name>A0A1K1ZAL0_9GAMM</name>
<dbReference type="InterPro" id="IPR058240">
    <property type="entry name" value="rSAM_sf"/>
</dbReference>
<accession>A0A1K1ZAL0</accession>
<dbReference type="NCBIfam" id="TIGR00539">
    <property type="entry name" value="hemN_rel"/>
    <property type="match status" value="1"/>
</dbReference>
<dbReference type="InterPro" id="IPR034505">
    <property type="entry name" value="Coproporphyrinogen-III_oxidase"/>
</dbReference>
<dbReference type="SFLD" id="SFLDS00029">
    <property type="entry name" value="Radical_SAM"/>
    <property type="match status" value="2"/>
</dbReference>
<dbReference type="GO" id="GO:0004109">
    <property type="term" value="F:coproporphyrinogen oxidase activity"/>
    <property type="evidence" value="ECO:0007669"/>
    <property type="project" value="InterPro"/>
</dbReference>
<dbReference type="AlphaFoldDB" id="A0A1K1ZAL0"/>
<dbReference type="Gene3D" id="3.30.750.200">
    <property type="match status" value="1"/>
</dbReference>
<dbReference type="InterPro" id="IPR007197">
    <property type="entry name" value="rSAM"/>
</dbReference>
<dbReference type="SFLD" id="SFLDF00562">
    <property type="entry name" value="HemN-like__clustered_with_heat"/>
    <property type="match status" value="1"/>
</dbReference>
<gene>
    <name evidence="4" type="ORF">SAMN02745752_02600</name>
</gene>
<dbReference type="Proteomes" id="UP000182350">
    <property type="component" value="Unassembled WGS sequence"/>
</dbReference>
<reference evidence="4 5" key="1">
    <citation type="submission" date="2016-11" db="EMBL/GenBank/DDBJ databases">
        <authorList>
            <person name="Jaros S."/>
            <person name="Januszkiewicz K."/>
            <person name="Wedrychowicz H."/>
        </authorList>
    </citation>
    <scope>NUCLEOTIDE SEQUENCE [LARGE SCALE GENOMIC DNA]</scope>
    <source>
        <strain evidence="4 5">DSM 21637</strain>
    </source>
</reference>
<keyword evidence="5" id="KW-1185">Reference proteome</keyword>
<keyword evidence="2" id="KW-0004">4Fe-4S</keyword>
<dbReference type="SMART" id="SM00729">
    <property type="entry name" value="Elp3"/>
    <property type="match status" value="1"/>
</dbReference>
<evidence type="ECO:0000313" key="5">
    <source>
        <dbReference type="Proteomes" id="UP000182350"/>
    </source>
</evidence>
<dbReference type="CDD" id="cd01335">
    <property type="entry name" value="Radical_SAM"/>
    <property type="match status" value="1"/>
</dbReference>
<keyword evidence="2" id="KW-0963">Cytoplasm</keyword>
<protein>
    <recommendedName>
        <fullName evidence="2">Heme chaperone HemW</fullName>
    </recommendedName>
</protein>
<comment type="subcellular location">
    <subcellularLocation>
        <location evidence="2">Cytoplasm</location>
    </subcellularLocation>
</comment>
<keyword evidence="2" id="KW-0949">S-adenosyl-L-methionine</keyword>
<comment type="function">
    <text evidence="2">Probably acts as a heme chaperone, transferring heme to an unknown acceptor. Binds one molecule of heme per monomer, possibly covalently. Binds 1 [4Fe-4S] cluster. The cluster is coordinated with 3 cysteines and an exchangeable S-adenosyl-L-methionine.</text>
</comment>
<dbReference type="SFLD" id="SFLDG01065">
    <property type="entry name" value="anaerobic_coproporphyrinogen-I"/>
    <property type="match status" value="2"/>
</dbReference>
<evidence type="ECO:0000256" key="2">
    <source>
        <dbReference type="RuleBase" id="RU364116"/>
    </source>
</evidence>
<proteinExistence type="inferred from homology"/>
<evidence type="ECO:0000313" key="4">
    <source>
        <dbReference type="EMBL" id="SFX70573.1"/>
    </source>
</evidence>